<name>A0A819MRV1_9BILA</name>
<evidence type="ECO:0000313" key="3">
    <source>
        <dbReference type="EMBL" id="CAF1924314.1"/>
    </source>
</evidence>
<dbReference type="EMBL" id="CAJOBI010000510">
    <property type="protein sequence ID" value="CAF3828178.1"/>
    <property type="molecule type" value="Genomic_DNA"/>
</dbReference>
<dbReference type="EMBL" id="CAJOBF010001800">
    <property type="protein sequence ID" value="CAF3984748.1"/>
    <property type="molecule type" value="Genomic_DNA"/>
</dbReference>
<proteinExistence type="predicted"/>
<dbReference type="Proteomes" id="UP000676336">
    <property type="component" value="Unassembled WGS sequence"/>
</dbReference>
<sequence length="205" mass="23940">MHLFLAWREMEDQLSSIGHSIESFLWGDSRARHTFLMACTDERPLLLMEIDLGDQAKGIRKNMKLNIVDLEEVPESISKIELIGEIKSPTALDHLIRAAETYVKDHPNYHVVLNNCRTFVEYLIDQIPEFRDSVPRKNGSVLEYYHSRAKHENPGAIVKSKKMIRDIRDLHRHSKEYKYASQLVLHVELPKLDDNHNNEVILTRF</sequence>
<dbReference type="EMBL" id="CAJNOV010008053">
    <property type="protein sequence ID" value="CAF1308965.1"/>
    <property type="molecule type" value="Genomic_DNA"/>
</dbReference>
<comment type="caution">
    <text evidence="6">The sequence shown here is derived from an EMBL/GenBank/DDBJ whole genome shotgun (WGS) entry which is preliminary data.</text>
</comment>
<accession>A0A819MRV1</accession>
<evidence type="ECO:0000313" key="7">
    <source>
        <dbReference type="Proteomes" id="UP000663842"/>
    </source>
</evidence>
<evidence type="ECO:0000313" key="2">
    <source>
        <dbReference type="EMBL" id="CAF1434660.1"/>
    </source>
</evidence>
<evidence type="ECO:0000313" key="5">
    <source>
        <dbReference type="EMBL" id="CAF3828178.1"/>
    </source>
</evidence>
<gene>
    <name evidence="1" type="ORF">CJN711_LOCUS17330</name>
    <name evidence="2" type="ORF">KQP761_LOCUS11214</name>
    <name evidence="3" type="ORF">MBJ925_LOCUS3114</name>
    <name evidence="5" type="ORF">SMN809_LOCUS2700</name>
    <name evidence="6" type="ORF">UXM345_LOCUS15254</name>
    <name evidence="4" type="ORF">XDN619_LOCUS10997</name>
</gene>
<dbReference type="EMBL" id="CAJNRG010004105">
    <property type="protein sequence ID" value="CAF2063359.1"/>
    <property type="molecule type" value="Genomic_DNA"/>
</dbReference>
<dbReference type="Proteomes" id="UP000663834">
    <property type="component" value="Unassembled WGS sequence"/>
</dbReference>
<dbReference type="Proteomes" id="UP000663824">
    <property type="component" value="Unassembled WGS sequence"/>
</dbReference>
<evidence type="ECO:0000313" key="4">
    <source>
        <dbReference type="EMBL" id="CAF2063359.1"/>
    </source>
</evidence>
<evidence type="ECO:0000313" key="6">
    <source>
        <dbReference type="EMBL" id="CAF3984748.1"/>
    </source>
</evidence>
<dbReference type="EMBL" id="CAJNRE010000191">
    <property type="protein sequence ID" value="CAF1924314.1"/>
    <property type="molecule type" value="Genomic_DNA"/>
</dbReference>
<dbReference type="Proteomes" id="UP000663855">
    <property type="component" value="Unassembled WGS sequence"/>
</dbReference>
<dbReference type="EMBL" id="CAJNOW010004942">
    <property type="protein sequence ID" value="CAF1434660.1"/>
    <property type="molecule type" value="Genomic_DNA"/>
</dbReference>
<evidence type="ECO:0000313" key="1">
    <source>
        <dbReference type="EMBL" id="CAF1308965.1"/>
    </source>
</evidence>
<dbReference type="AlphaFoldDB" id="A0A819MRV1"/>
<dbReference type="Proteomes" id="UP000663842">
    <property type="component" value="Unassembled WGS sequence"/>
</dbReference>
<reference evidence="6" key="1">
    <citation type="submission" date="2021-02" db="EMBL/GenBank/DDBJ databases">
        <authorList>
            <person name="Nowell W R."/>
        </authorList>
    </citation>
    <scope>NUCLEOTIDE SEQUENCE</scope>
</reference>
<organism evidence="6 7">
    <name type="scientific">Rotaria magnacalcarata</name>
    <dbReference type="NCBI Taxonomy" id="392030"/>
    <lineage>
        <taxon>Eukaryota</taxon>
        <taxon>Metazoa</taxon>
        <taxon>Spiralia</taxon>
        <taxon>Gnathifera</taxon>
        <taxon>Rotifera</taxon>
        <taxon>Eurotatoria</taxon>
        <taxon>Bdelloidea</taxon>
        <taxon>Philodinida</taxon>
        <taxon>Philodinidae</taxon>
        <taxon>Rotaria</taxon>
    </lineage>
</organism>
<dbReference type="OrthoDB" id="9986466at2759"/>
<dbReference type="Proteomes" id="UP000663887">
    <property type="component" value="Unassembled WGS sequence"/>
</dbReference>
<protein>
    <submittedName>
        <fullName evidence="6">Uncharacterized protein</fullName>
    </submittedName>
</protein>